<dbReference type="EMBL" id="JENW01000064">
    <property type="protein sequence ID" value="KEI16342.1"/>
    <property type="molecule type" value="Genomic_DNA"/>
</dbReference>
<sequence length="352" mass="41997">MKELINQIATDLAIYPYNSESNEEYGNRLIYCALVSWAKVQLLGASYTEISDIEKEYPYVSQRYISERLNFVLEGLVSTIPHSTNWLYINNDESNLKELVKYILQRLIFCYQISKTIRTSWVTMSPQKIVYFKNYELLLGGTEWNSSINGACSIGLGVWRKKQFKKDINYKQVFNIPNCNLKDYYKSLEKNVSWKESELDYDYEYFNAGKGIWHNKAWGKLNKKYIEKGISLIRKKDENYNKYNYFLLYYKNHIFLIYSLDQWYYKEKEISRIMYALDYYRGKPAQFKAKQNSEVVQVHCHSQLPNAENRILLMASWPKKTYNDVYYREIPIHIWSDVKEIFNGLGIEVVFE</sequence>
<dbReference type="Proteomes" id="UP000027770">
    <property type="component" value="Unassembled WGS sequence"/>
</dbReference>
<name>A0AA40IU54_CLONO</name>
<gene>
    <name evidence="1" type="ORF">Z959_09970</name>
</gene>
<accession>A0AA40IU54</accession>
<proteinExistence type="predicted"/>
<organism evidence="1 2">
    <name type="scientific">Clostridium novyi B str. ATCC 27606</name>
    <dbReference type="NCBI Taxonomy" id="1443123"/>
    <lineage>
        <taxon>Bacteria</taxon>
        <taxon>Bacillati</taxon>
        <taxon>Bacillota</taxon>
        <taxon>Clostridia</taxon>
        <taxon>Eubacteriales</taxon>
        <taxon>Clostridiaceae</taxon>
        <taxon>Clostridium</taxon>
    </lineage>
</organism>
<protein>
    <submittedName>
        <fullName evidence="1">Uncharacterized protein</fullName>
    </submittedName>
</protein>
<dbReference type="AlphaFoldDB" id="A0AA40IU54"/>
<reference evidence="1 2" key="1">
    <citation type="submission" date="2014-02" db="EMBL/GenBank/DDBJ databases">
        <title>Plasmidome dynamics in the species complex Clostridium novyi sensu lato converts strains of independent lineages into distinctly different pathogens.</title>
        <authorList>
            <person name="Skarin H."/>
            <person name="Segerman B."/>
        </authorList>
    </citation>
    <scope>NUCLEOTIDE SEQUENCE [LARGE SCALE GENOMIC DNA]</scope>
    <source>
        <strain evidence="1 2">ATCC 27606</strain>
    </source>
</reference>
<evidence type="ECO:0000313" key="1">
    <source>
        <dbReference type="EMBL" id="KEI16342.1"/>
    </source>
</evidence>
<keyword evidence="2" id="KW-1185">Reference proteome</keyword>
<comment type="caution">
    <text evidence="1">The sequence shown here is derived from an EMBL/GenBank/DDBJ whole genome shotgun (WGS) entry which is preliminary data.</text>
</comment>
<dbReference type="RefSeq" id="WP_039219145.1">
    <property type="nucleotide sequence ID" value="NZ_JENW01000064.1"/>
</dbReference>
<evidence type="ECO:0000313" key="2">
    <source>
        <dbReference type="Proteomes" id="UP000027770"/>
    </source>
</evidence>